<proteinExistence type="predicted"/>
<accession>A0A6J4Q5A9</accession>
<dbReference type="AlphaFoldDB" id="A0A6J4Q5A9"/>
<gene>
    <name evidence="1" type="ORF">AVDCRST_MAG64-3468</name>
</gene>
<evidence type="ECO:0000313" key="1">
    <source>
        <dbReference type="EMBL" id="CAA9430871.1"/>
    </source>
</evidence>
<sequence length="135" mass="15321">MPSPPKYGSQGSFDVVHETWERAKEEIRQTLIEKARQRGMIPYSELVGRVKSVNFDAFDQRLFAILGQISVSEHEQGRPLLSVLVVQKSGDMQPGEGFFELAQSLGRNTSDVLKAWIEEVPKVYQHWNKAVPPKL</sequence>
<name>A0A6J4Q5A9_9BACT</name>
<dbReference type="EMBL" id="CADCUQ010000800">
    <property type="protein sequence ID" value="CAA9430871.1"/>
    <property type="molecule type" value="Genomic_DNA"/>
</dbReference>
<protein>
    <submittedName>
        <fullName evidence="1">Uncharacterized protein</fullName>
    </submittedName>
</protein>
<reference evidence="1" key="1">
    <citation type="submission" date="2020-02" db="EMBL/GenBank/DDBJ databases">
        <authorList>
            <person name="Meier V. D."/>
        </authorList>
    </citation>
    <scope>NUCLEOTIDE SEQUENCE</scope>
    <source>
        <strain evidence="1">AVDCRST_MAG64</strain>
    </source>
</reference>
<organism evidence="1">
    <name type="scientific">uncultured Phycisphaerae bacterium</name>
    <dbReference type="NCBI Taxonomy" id="904963"/>
    <lineage>
        <taxon>Bacteria</taxon>
        <taxon>Pseudomonadati</taxon>
        <taxon>Planctomycetota</taxon>
        <taxon>Phycisphaerae</taxon>
        <taxon>environmental samples</taxon>
    </lineage>
</organism>